<feature type="transmembrane region" description="Helical" evidence="2">
    <location>
        <begin position="7"/>
        <end position="25"/>
    </location>
</feature>
<dbReference type="Proteomes" id="UP000247702">
    <property type="component" value="Unassembled WGS sequence"/>
</dbReference>
<keyword evidence="2" id="KW-0472">Membrane</keyword>
<reference evidence="3 5" key="1">
    <citation type="submission" date="2017-11" db="EMBL/GenBank/DDBJ databases">
        <title>The genome of Rhizophagus clarus HR1 reveals common genetic basis of auxotrophy among arbuscular mycorrhizal fungi.</title>
        <authorList>
            <person name="Kobayashi Y."/>
        </authorList>
    </citation>
    <scope>NUCLEOTIDE SEQUENCE [LARGE SCALE GENOMIC DNA]</scope>
    <source>
        <strain evidence="3 5">HR1</strain>
    </source>
</reference>
<feature type="compositionally biased region" description="Low complexity" evidence="1">
    <location>
        <begin position="281"/>
        <end position="290"/>
    </location>
</feature>
<evidence type="ECO:0000256" key="2">
    <source>
        <dbReference type="SAM" id="Phobius"/>
    </source>
</evidence>
<comment type="caution">
    <text evidence="3">The sequence shown here is derived from an EMBL/GenBank/DDBJ whole genome shotgun (WGS) entry which is preliminary data.</text>
</comment>
<dbReference type="AlphaFoldDB" id="A0A2Z6Q0Z5"/>
<sequence>MTLKKYNIIIYFTIILILVVNVIIAQEKVNTLAHSPTTSAKSPEGTTIPTSSGSTEDAAESCLNNISCTNANDTLKLCNGSFKTPDKYIEEGIRNGTYRPEDRSLARCMCNQPYYDTLSKCLGCFVNATGTEFVVSPIEDYKKQCDKAGTTFTQTMPEIKSTITPAIKWGLVGGILLVVIVFIGIIVYNRYKKKNSKDKHKISVEGSGNLSTSDEKYPPPQSPSVQYRNEYAPPADTPYYPPPSDGQDGQYPLPQQHGVQGGQGSQYPPPPQQHGGGQGGQSDSYYSGSF</sequence>
<feature type="transmembrane region" description="Helical" evidence="2">
    <location>
        <begin position="169"/>
        <end position="191"/>
    </location>
</feature>
<dbReference type="Proteomes" id="UP000615446">
    <property type="component" value="Unassembled WGS sequence"/>
</dbReference>
<feature type="compositionally biased region" description="Pro residues" evidence="1">
    <location>
        <begin position="235"/>
        <end position="244"/>
    </location>
</feature>
<dbReference type="EMBL" id="BEXD01000025">
    <property type="protein sequence ID" value="GBB83490.1"/>
    <property type="molecule type" value="Genomic_DNA"/>
</dbReference>
<evidence type="ECO:0000313" key="4">
    <source>
        <dbReference type="EMBL" id="GES76525.1"/>
    </source>
</evidence>
<evidence type="ECO:0000256" key="1">
    <source>
        <dbReference type="SAM" id="MobiDB-lite"/>
    </source>
</evidence>
<keyword evidence="2" id="KW-1133">Transmembrane helix</keyword>
<evidence type="ECO:0000313" key="3">
    <source>
        <dbReference type="EMBL" id="GBB83490.1"/>
    </source>
</evidence>
<keyword evidence="5" id="KW-1185">Reference proteome</keyword>
<dbReference type="EMBL" id="BLAL01000021">
    <property type="protein sequence ID" value="GES76525.1"/>
    <property type="molecule type" value="Genomic_DNA"/>
</dbReference>
<feature type="region of interest" description="Disordered" evidence="1">
    <location>
        <begin position="34"/>
        <end position="54"/>
    </location>
</feature>
<name>A0A2Z6Q0Z5_9GLOM</name>
<evidence type="ECO:0000313" key="5">
    <source>
        <dbReference type="Proteomes" id="UP000247702"/>
    </source>
</evidence>
<keyword evidence="2" id="KW-0812">Transmembrane</keyword>
<feature type="region of interest" description="Disordered" evidence="1">
    <location>
        <begin position="198"/>
        <end position="290"/>
    </location>
</feature>
<dbReference type="OrthoDB" id="2396143at2759"/>
<gene>
    <name evidence="4" type="ORF">RCL2_000392500</name>
    <name evidence="3" type="ORF">RclHR1_01020031</name>
</gene>
<protein>
    <submittedName>
        <fullName evidence="3">Uncharacterized protein</fullName>
    </submittedName>
</protein>
<proteinExistence type="predicted"/>
<organism evidence="3 5">
    <name type="scientific">Rhizophagus clarus</name>
    <dbReference type="NCBI Taxonomy" id="94130"/>
    <lineage>
        <taxon>Eukaryota</taxon>
        <taxon>Fungi</taxon>
        <taxon>Fungi incertae sedis</taxon>
        <taxon>Mucoromycota</taxon>
        <taxon>Glomeromycotina</taxon>
        <taxon>Glomeromycetes</taxon>
        <taxon>Glomerales</taxon>
        <taxon>Glomeraceae</taxon>
        <taxon>Rhizophagus</taxon>
    </lineage>
</organism>
<accession>A0A2Z6Q0Z5</accession>
<reference evidence="4" key="2">
    <citation type="submission" date="2019-10" db="EMBL/GenBank/DDBJ databases">
        <title>Conservation and host-specific expression of non-tandemly repeated heterogenous ribosome RNA gene in arbuscular mycorrhizal fungi.</title>
        <authorList>
            <person name="Maeda T."/>
            <person name="Kobayashi Y."/>
            <person name="Nakagawa T."/>
            <person name="Ezawa T."/>
            <person name="Yamaguchi K."/>
            <person name="Bino T."/>
            <person name="Nishimoto Y."/>
            <person name="Shigenobu S."/>
            <person name="Kawaguchi M."/>
        </authorList>
    </citation>
    <scope>NUCLEOTIDE SEQUENCE</scope>
    <source>
        <strain evidence="4">HR1</strain>
    </source>
</reference>
<dbReference type="STRING" id="94130.A0A2Z6Q0Z5"/>